<evidence type="ECO:0000259" key="4">
    <source>
        <dbReference type="PROSITE" id="PS50977"/>
    </source>
</evidence>
<dbReference type="Pfam" id="PF17754">
    <property type="entry name" value="TetR_C_14"/>
    <property type="match status" value="1"/>
</dbReference>
<dbReference type="PROSITE" id="PS01081">
    <property type="entry name" value="HTH_TETR_1"/>
    <property type="match status" value="1"/>
</dbReference>
<dbReference type="InterPro" id="IPR041347">
    <property type="entry name" value="MftR_C"/>
</dbReference>
<dbReference type="SUPFAM" id="SSF46689">
    <property type="entry name" value="Homeodomain-like"/>
    <property type="match status" value="1"/>
</dbReference>
<keyword evidence="6" id="KW-1185">Reference proteome</keyword>
<dbReference type="PANTHER" id="PTHR30055">
    <property type="entry name" value="HTH-TYPE TRANSCRIPTIONAL REGULATOR RUTR"/>
    <property type="match status" value="1"/>
</dbReference>
<dbReference type="OrthoDB" id="3235020at2"/>
<dbReference type="InterPro" id="IPR009057">
    <property type="entry name" value="Homeodomain-like_sf"/>
</dbReference>
<dbReference type="AlphaFoldDB" id="A0A3M0IBD6"/>
<evidence type="ECO:0000313" key="5">
    <source>
        <dbReference type="EMBL" id="RMB85350.1"/>
    </source>
</evidence>
<organism evidence="5 6">
    <name type="scientific">Streptomyces shenzhenensis</name>
    <dbReference type="NCBI Taxonomy" id="943815"/>
    <lineage>
        <taxon>Bacteria</taxon>
        <taxon>Bacillati</taxon>
        <taxon>Actinomycetota</taxon>
        <taxon>Actinomycetes</taxon>
        <taxon>Kitasatosporales</taxon>
        <taxon>Streptomycetaceae</taxon>
        <taxon>Streptomyces</taxon>
    </lineage>
</organism>
<dbReference type="InterPro" id="IPR001647">
    <property type="entry name" value="HTH_TetR"/>
</dbReference>
<accession>A0A3M0IBD6</accession>
<evidence type="ECO:0000256" key="1">
    <source>
        <dbReference type="ARBA" id="ARBA00023125"/>
    </source>
</evidence>
<protein>
    <submittedName>
        <fullName evidence="5">TetR family transcriptional regulator</fullName>
    </submittedName>
</protein>
<sequence>MDEQHDHTTHGGAGGAGGADDQERAPIRELLVSAAFELFTEHGYDSTTVDDIVRRAGVGRRSFFRYFPTKEKVVFPDHERALADMVAYLEDGARDPDPVARACGAARLVMRMYAENAEFSVKRYALTRKVPALKAHETSVVWRYERALADYLKGRFATLPDGDVRAYTVAASVVAAHNYGLRAWLRSGARGDAAAGIDRALDLVHRTWGGTGETLVVVTRSSTPMWQIVQQLEGFRDGGTSGGN</sequence>
<evidence type="ECO:0000256" key="3">
    <source>
        <dbReference type="SAM" id="MobiDB-lite"/>
    </source>
</evidence>
<dbReference type="RefSeq" id="WP_121889791.1">
    <property type="nucleotide sequence ID" value="NZ_PENI01000007.1"/>
</dbReference>
<proteinExistence type="predicted"/>
<dbReference type="InterPro" id="IPR050109">
    <property type="entry name" value="HTH-type_TetR-like_transc_reg"/>
</dbReference>
<feature type="region of interest" description="Disordered" evidence="3">
    <location>
        <begin position="1"/>
        <end position="21"/>
    </location>
</feature>
<dbReference type="Pfam" id="PF00440">
    <property type="entry name" value="TetR_N"/>
    <property type="match status" value="1"/>
</dbReference>
<dbReference type="Gene3D" id="1.10.357.10">
    <property type="entry name" value="Tetracycline Repressor, domain 2"/>
    <property type="match status" value="1"/>
</dbReference>
<dbReference type="GO" id="GO:0000976">
    <property type="term" value="F:transcription cis-regulatory region binding"/>
    <property type="evidence" value="ECO:0007669"/>
    <property type="project" value="TreeGrafter"/>
</dbReference>
<dbReference type="PROSITE" id="PS50977">
    <property type="entry name" value="HTH_TETR_2"/>
    <property type="match status" value="1"/>
</dbReference>
<evidence type="ECO:0000313" key="6">
    <source>
        <dbReference type="Proteomes" id="UP000270471"/>
    </source>
</evidence>
<dbReference type="PANTHER" id="PTHR30055:SF226">
    <property type="entry name" value="HTH-TYPE TRANSCRIPTIONAL REGULATOR PKSA"/>
    <property type="match status" value="1"/>
</dbReference>
<evidence type="ECO:0000256" key="2">
    <source>
        <dbReference type="PROSITE-ProRule" id="PRU00335"/>
    </source>
</evidence>
<reference evidence="5 6" key="1">
    <citation type="submission" date="2017-11" db="EMBL/GenBank/DDBJ databases">
        <title>Draft genome of actinobacteria isolated from guarana (Paullinia cupana (Mart.) Ducke.</title>
        <authorList>
            <person name="Siqueira K.A."/>
            <person name="Liotti R.G."/>
            <person name="Mendes T.A.O."/>
            <person name="Soares M.A."/>
        </authorList>
    </citation>
    <scope>NUCLEOTIDE SEQUENCE [LARGE SCALE GENOMIC DNA]</scope>
    <source>
        <strain evidence="5 6">193</strain>
    </source>
</reference>
<dbReference type="EMBL" id="PENI01000007">
    <property type="protein sequence ID" value="RMB85350.1"/>
    <property type="molecule type" value="Genomic_DNA"/>
</dbReference>
<gene>
    <name evidence="5" type="ORF">CTZ28_14570</name>
</gene>
<name>A0A3M0IBD6_9ACTN</name>
<comment type="caution">
    <text evidence="5">The sequence shown here is derived from an EMBL/GenBank/DDBJ whole genome shotgun (WGS) entry which is preliminary data.</text>
</comment>
<dbReference type="InterPro" id="IPR023772">
    <property type="entry name" value="DNA-bd_HTH_TetR-type_CS"/>
</dbReference>
<dbReference type="PRINTS" id="PR00455">
    <property type="entry name" value="HTHTETR"/>
</dbReference>
<dbReference type="GO" id="GO:0003700">
    <property type="term" value="F:DNA-binding transcription factor activity"/>
    <property type="evidence" value="ECO:0007669"/>
    <property type="project" value="TreeGrafter"/>
</dbReference>
<feature type="DNA-binding region" description="H-T-H motif" evidence="2">
    <location>
        <begin position="48"/>
        <end position="67"/>
    </location>
</feature>
<feature type="domain" description="HTH tetR-type" evidence="4">
    <location>
        <begin position="25"/>
        <end position="85"/>
    </location>
</feature>
<keyword evidence="1 2" id="KW-0238">DNA-binding</keyword>
<dbReference type="Proteomes" id="UP000270471">
    <property type="component" value="Unassembled WGS sequence"/>
</dbReference>